<sequence>MLIRIPSAIPGGIVRAKIWMLCKKGLSVGKMFPGEEGDVSKILDVPWRLAYRRISTMIAGEIRVLCTRFEGW</sequence>
<dbReference type="AlphaFoldDB" id="A0A1Y6D043"/>
<gene>
    <name evidence="1" type="ORF">SAMN02949497_3195</name>
</gene>
<dbReference type="Proteomes" id="UP000192923">
    <property type="component" value="Unassembled WGS sequence"/>
</dbReference>
<evidence type="ECO:0000313" key="2">
    <source>
        <dbReference type="Proteomes" id="UP000192923"/>
    </source>
</evidence>
<proteinExistence type="predicted"/>
<organism evidence="1 2">
    <name type="scientific">Methylomagnum ishizawai</name>
    <dbReference type="NCBI Taxonomy" id="1760988"/>
    <lineage>
        <taxon>Bacteria</taxon>
        <taxon>Pseudomonadati</taxon>
        <taxon>Pseudomonadota</taxon>
        <taxon>Gammaproteobacteria</taxon>
        <taxon>Methylococcales</taxon>
        <taxon>Methylococcaceae</taxon>
        <taxon>Methylomagnum</taxon>
    </lineage>
</organism>
<dbReference type="EMBL" id="FXAM01000001">
    <property type="protein sequence ID" value="SMF95820.1"/>
    <property type="molecule type" value="Genomic_DNA"/>
</dbReference>
<protein>
    <submittedName>
        <fullName evidence="1">Uncharacterized protein</fullName>
    </submittedName>
</protein>
<accession>A0A1Y6D043</accession>
<dbReference type="STRING" id="1760988.SAMN02949497_3195"/>
<evidence type="ECO:0000313" key="1">
    <source>
        <dbReference type="EMBL" id="SMF95820.1"/>
    </source>
</evidence>
<name>A0A1Y6D043_9GAMM</name>
<reference evidence="1 2" key="1">
    <citation type="submission" date="2016-12" db="EMBL/GenBank/DDBJ databases">
        <authorList>
            <person name="Song W.-J."/>
            <person name="Kurnit D.M."/>
        </authorList>
    </citation>
    <scope>NUCLEOTIDE SEQUENCE [LARGE SCALE GENOMIC DNA]</scope>
    <source>
        <strain evidence="1 2">175</strain>
    </source>
</reference>
<keyword evidence="2" id="KW-1185">Reference proteome</keyword>